<protein>
    <submittedName>
        <fullName evidence="2">Agmatine deiminase</fullName>
    </submittedName>
</protein>
<evidence type="ECO:0000313" key="3">
    <source>
        <dbReference type="Proteomes" id="UP000295707"/>
    </source>
</evidence>
<dbReference type="GO" id="GO:0009446">
    <property type="term" value="P:putrescine biosynthetic process"/>
    <property type="evidence" value="ECO:0007669"/>
    <property type="project" value="InterPro"/>
</dbReference>
<proteinExistence type="predicted"/>
<reference evidence="2 3" key="1">
    <citation type="submission" date="2019-03" db="EMBL/GenBank/DDBJ databases">
        <title>Genomic Encyclopedia of Type Strains, Phase IV (KMG-IV): sequencing the most valuable type-strain genomes for metagenomic binning, comparative biology and taxonomic classification.</title>
        <authorList>
            <person name="Goeker M."/>
        </authorList>
    </citation>
    <scope>NUCLEOTIDE SEQUENCE [LARGE SCALE GENOMIC DNA]</scope>
    <source>
        <strain evidence="2 3">DSM 19610</strain>
    </source>
</reference>
<dbReference type="InterPro" id="IPR007466">
    <property type="entry name" value="Peptidyl-Arg-deiminase_porph"/>
</dbReference>
<name>A0A4V2PGW0_9GAMM</name>
<gene>
    <name evidence="2" type="ORF">DFR30_1654</name>
</gene>
<evidence type="ECO:0000256" key="1">
    <source>
        <dbReference type="ARBA" id="ARBA00022801"/>
    </source>
</evidence>
<dbReference type="PANTHER" id="PTHR31377:SF0">
    <property type="entry name" value="AGMATINE DEIMINASE-RELATED"/>
    <property type="match status" value="1"/>
</dbReference>
<dbReference type="EMBL" id="SMFX01000001">
    <property type="protein sequence ID" value="TCK18376.1"/>
    <property type="molecule type" value="Genomic_DNA"/>
</dbReference>
<dbReference type="Proteomes" id="UP000295707">
    <property type="component" value="Unassembled WGS sequence"/>
</dbReference>
<dbReference type="SUPFAM" id="SSF55909">
    <property type="entry name" value="Pentein"/>
    <property type="match status" value="1"/>
</dbReference>
<accession>A0A4V2PGW0</accession>
<dbReference type="GO" id="GO:0004668">
    <property type="term" value="F:protein-arginine deiminase activity"/>
    <property type="evidence" value="ECO:0007669"/>
    <property type="project" value="InterPro"/>
</dbReference>
<comment type="caution">
    <text evidence="2">The sequence shown here is derived from an EMBL/GenBank/DDBJ whole genome shotgun (WGS) entry which is preliminary data.</text>
</comment>
<sequence>MPVQCAGMTTPDLRLPAEWEPQSGVMLTWPHANSDWNESLSAVESSFFRIAIEIARREMLLVNCCDAPMANRIHTRLCEQGVPQQNLVTAIAPSDDSWARDHGPLTRLHKGDPELMDFVFNGWGHKYPADQDNAITRRLARCGVFGNTPVRSVNLVLEGGSIDSDGTGSLLTTRRCLLDPQRNPGLDSEAIEKHLRDLLGIERVLWLENGELEGDDTNGHIDMLARFVSPEHIVYQQCTEPDYPGYAALQAMEAELRALRCASGKPYQLSALPWPSPKYKDNGERLPASYANFLVINGALLQPAYEDSQDDVAATQLQACFPDRDIIQLPCLPLIQQFGSLHCVTLQFPSAVEFRHPNPG</sequence>
<dbReference type="PANTHER" id="PTHR31377">
    <property type="entry name" value="AGMATINE DEIMINASE-RELATED"/>
    <property type="match status" value="1"/>
</dbReference>
<dbReference type="GO" id="GO:0047632">
    <property type="term" value="F:agmatine deiminase activity"/>
    <property type="evidence" value="ECO:0007669"/>
    <property type="project" value="TreeGrafter"/>
</dbReference>
<keyword evidence="3" id="KW-1185">Reference proteome</keyword>
<dbReference type="AlphaFoldDB" id="A0A4V2PGW0"/>
<dbReference type="Pfam" id="PF04371">
    <property type="entry name" value="PAD_porph"/>
    <property type="match status" value="1"/>
</dbReference>
<dbReference type="Gene3D" id="3.75.10.10">
    <property type="entry name" value="L-arginine/glycine Amidinotransferase, Chain A"/>
    <property type="match status" value="1"/>
</dbReference>
<keyword evidence="1" id="KW-0378">Hydrolase</keyword>
<evidence type="ECO:0000313" key="2">
    <source>
        <dbReference type="EMBL" id="TCK18376.1"/>
    </source>
</evidence>
<organism evidence="2 3">
    <name type="scientific">Thiogranum longum</name>
    <dbReference type="NCBI Taxonomy" id="1537524"/>
    <lineage>
        <taxon>Bacteria</taxon>
        <taxon>Pseudomonadati</taxon>
        <taxon>Pseudomonadota</taxon>
        <taxon>Gammaproteobacteria</taxon>
        <taxon>Chromatiales</taxon>
        <taxon>Ectothiorhodospiraceae</taxon>
        <taxon>Thiogranum</taxon>
    </lineage>
</organism>